<proteinExistence type="predicted"/>
<dbReference type="Proteomes" id="UP001608902">
    <property type="component" value="Unassembled WGS sequence"/>
</dbReference>
<evidence type="ECO:0000313" key="2">
    <source>
        <dbReference type="Proteomes" id="UP001608902"/>
    </source>
</evidence>
<evidence type="ECO:0000313" key="1">
    <source>
        <dbReference type="EMBL" id="MFH4973418.1"/>
    </source>
</evidence>
<reference evidence="1 2" key="1">
    <citation type="submission" date="2024-08" db="EMBL/GenBank/DDBJ databases">
        <title>Gnathostoma spinigerum genome.</title>
        <authorList>
            <person name="Gonzalez-Bertolin B."/>
            <person name="Monzon S."/>
            <person name="Zaballos A."/>
            <person name="Jimenez P."/>
            <person name="Dekumyoy P."/>
            <person name="Varona S."/>
            <person name="Cuesta I."/>
            <person name="Sumanam S."/>
            <person name="Adisakwattana P."/>
            <person name="Gasser R.B."/>
            <person name="Hernandez-Gonzalez A."/>
            <person name="Young N.D."/>
            <person name="Perteguer M.J."/>
        </authorList>
    </citation>
    <scope>NUCLEOTIDE SEQUENCE [LARGE SCALE GENOMIC DNA]</scope>
    <source>
        <strain evidence="1">AL3</strain>
        <tissue evidence="1">Liver</tissue>
    </source>
</reference>
<name>A0ABD6E1I8_9BILA</name>
<comment type="caution">
    <text evidence="1">The sequence shown here is derived from an EMBL/GenBank/DDBJ whole genome shotgun (WGS) entry which is preliminary data.</text>
</comment>
<dbReference type="EMBL" id="JBGFUD010000029">
    <property type="protein sequence ID" value="MFH4973418.1"/>
    <property type="molecule type" value="Genomic_DNA"/>
</dbReference>
<accession>A0ABD6E1I8</accession>
<gene>
    <name evidence="1" type="ORF">AB6A40_000127</name>
</gene>
<organism evidence="1 2">
    <name type="scientific">Gnathostoma spinigerum</name>
    <dbReference type="NCBI Taxonomy" id="75299"/>
    <lineage>
        <taxon>Eukaryota</taxon>
        <taxon>Metazoa</taxon>
        <taxon>Ecdysozoa</taxon>
        <taxon>Nematoda</taxon>
        <taxon>Chromadorea</taxon>
        <taxon>Rhabditida</taxon>
        <taxon>Spirurina</taxon>
        <taxon>Gnathostomatomorpha</taxon>
        <taxon>Gnathostomatoidea</taxon>
        <taxon>Gnathostomatidae</taxon>
        <taxon>Gnathostoma</taxon>
    </lineage>
</organism>
<protein>
    <submittedName>
        <fullName evidence="1">Uncharacterized protein</fullName>
    </submittedName>
</protein>
<dbReference type="AlphaFoldDB" id="A0ABD6E1I8"/>
<sequence length="104" mass="11734">MRDFSICHMYFTLHLTGSQISVYENIGLMARTFMELQCGIMRALQPIRRSINSARSISVRYGGASADEHLAAQVLDVACRSAGHWHFAIGFSREMSDDHLLPIF</sequence>
<keyword evidence="2" id="KW-1185">Reference proteome</keyword>